<dbReference type="InterPro" id="IPR004474">
    <property type="entry name" value="LytR_CpsA_psr"/>
</dbReference>
<evidence type="ECO:0000256" key="1">
    <source>
        <dbReference type="ARBA" id="ARBA00006068"/>
    </source>
</evidence>
<feature type="region of interest" description="Disordered" evidence="2">
    <location>
        <begin position="318"/>
        <end position="350"/>
    </location>
</feature>
<evidence type="ECO:0000259" key="4">
    <source>
        <dbReference type="Pfam" id="PF03816"/>
    </source>
</evidence>
<reference evidence="7" key="1">
    <citation type="submission" date="2023-07" db="EMBL/GenBank/DDBJ databases">
        <title>Novel species in the genus Lipingzhangella isolated from Sambhar Salt Lake.</title>
        <authorList>
            <person name="Jiya N."/>
            <person name="Kajale S."/>
            <person name="Sharma A."/>
        </authorList>
    </citation>
    <scope>NUCLEOTIDE SEQUENCE [LARGE SCALE GENOMIC DNA]</scope>
    <source>
        <strain evidence="7">LS1_29</strain>
    </source>
</reference>
<evidence type="ECO:0000256" key="2">
    <source>
        <dbReference type="SAM" id="MobiDB-lite"/>
    </source>
</evidence>
<feature type="compositionally biased region" description="Acidic residues" evidence="2">
    <location>
        <begin position="476"/>
        <end position="485"/>
    </location>
</feature>
<feature type="compositionally biased region" description="Acidic residues" evidence="2">
    <location>
        <begin position="323"/>
        <end position="344"/>
    </location>
</feature>
<keyword evidence="7" id="KW-1185">Reference proteome</keyword>
<evidence type="ECO:0000313" key="6">
    <source>
        <dbReference type="EMBL" id="MDS1272586.1"/>
    </source>
</evidence>
<evidence type="ECO:0000256" key="3">
    <source>
        <dbReference type="SAM" id="Phobius"/>
    </source>
</evidence>
<feature type="transmembrane region" description="Helical" evidence="3">
    <location>
        <begin position="7"/>
        <end position="28"/>
    </location>
</feature>
<name>A0ABU2HBC6_9ACTN</name>
<keyword evidence="3" id="KW-0812">Transmembrane</keyword>
<protein>
    <submittedName>
        <fullName evidence="6">LCP family protein</fullName>
    </submittedName>
</protein>
<dbReference type="InterPro" id="IPR027381">
    <property type="entry name" value="LytR/CpsA/Psr_C"/>
</dbReference>
<comment type="caution">
    <text evidence="6">The sequence shown here is derived from an EMBL/GenBank/DDBJ whole genome shotgun (WGS) entry which is preliminary data.</text>
</comment>
<dbReference type="PANTHER" id="PTHR33392:SF6">
    <property type="entry name" value="POLYISOPRENYL-TEICHOIC ACID--PEPTIDOGLYCAN TEICHOIC ACID TRANSFERASE TAGU"/>
    <property type="match status" value="1"/>
</dbReference>
<accession>A0ABU2HBC6</accession>
<feature type="domain" description="Cell envelope-related transcriptional attenuator" evidence="4">
    <location>
        <begin position="79"/>
        <end position="235"/>
    </location>
</feature>
<evidence type="ECO:0000313" key="7">
    <source>
        <dbReference type="Proteomes" id="UP001250214"/>
    </source>
</evidence>
<dbReference type="Proteomes" id="UP001250214">
    <property type="component" value="Unassembled WGS sequence"/>
</dbReference>
<dbReference type="RefSeq" id="WP_310914180.1">
    <property type="nucleotide sequence ID" value="NZ_JAVLVT010000015.1"/>
</dbReference>
<dbReference type="Gene3D" id="3.30.70.2390">
    <property type="match status" value="1"/>
</dbReference>
<dbReference type="EMBL" id="JAVLVT010000015">
    <property type="protein sequence ID" value="MDS1272586.1"/>
    <property type="molecule type" value="Genomic_DNA"/>
</dbReference>
<dbReference type="InterPro" id="IPR050922">
    <property type="entry name" value="LytR/CpsA/Psr_CW_biosynth"/>
</dbReference>
<gene>
    <name evidence="6" type="ORF">RIF23_20055</name>
</gene>
<feature type="domain" description="LytR/CpsA/Psr regulator C-terminal" evidence="5">
    <location>
        <begin position="355"/>
        <end position="439"/>
    </location>
</feature>
<dbReference type="Gene3D" id="3.40.630.190">
    <property type="entry name" value="LCP protein"/>
    <property type="match status" value="1"/>
</dbReference>
<dbReference type="NCBIfam" id="TIGR00350">
    <property type="entry name" value="lytR_cpsA_psr"/>
    <property type="match status" value="1"/>
</dbReference>
<dbReference type="Pfam" id="PF13399">
    <property type="entry name" value="LytR_C"/>
    <property type="match status" value="1"/>
</dbReference>
<comment type="similarity">
    <text evidence="1">Belongs to the LytR/CpsA/Psr (LCP) family.</text>
</comment>
<feature type="compositionally biased region" description="Acidic residues" evidence="2">
    <location>
        <begin position="448"/>
        <end position="459"/>
    </location>
</feature>
<dbReference type="Pfam" id="PF03816">
    <property type="entry name" value="LytR_cpsA_psr"/>
    <property type="match status" value="1"/>
</dbReference>
<feature type="region of interest" description="Disordered" evidence="2">
    <location>
        <begin position="443"/>
        <end position="485"/>
    </location>
</feature>
<keyword evidence="3" id="KW-0472">Membrane</keyword>
<organism evidence="6 7">
    <name type="scientific">Lipingzhangella rawalii</name>
    <dbReference type="NCBI Taxonomy" id="2055835"/>
    <lineage>
        <taxon>Bacteria</taxon>
        <taxon>Bacillati</taxon>
        <taxon>Actinomycetota</taxon>
        <taxon>Actinomycetes</taxon>
        <taxon>Streptosporangiales</taxon>
        <taxon>Nocardiopsidaceae</taxon>
        <taxon>Lipingzhangella</taxon>
    </lineage>
</organism>
<proteinExistence type="inferred from homology"/>
<evidence type="ECO:0000259" key="5">
    <source>
        <dbReference type="Pfam" id="PF13399"/>
    </source>
</evidence>
<dbReference type="PANTHER" id="PTHR33392">
    <property type="entry name" value="POLYISOPRENYL-TEICHOIC ACID--PEPTIDOGLYCAN TEICHOIC ACID TRANSFERASE TAGU"/>
    <property type="match status" value="1"/>
</dbReference>
<sequence>MSGPIKALSVTVTALIITGALVAYGMYWQVYGNINQSAVEDDILGPRPATDGESRNVLIIGSDERTGENAQYGRAEGARANVIILAHFHPDQDSAVLVSFPRDSVVQMPSCEPWEDFSGSDAYVGPINEALGNGGPPCVWRTIEQLTDIHVDHFVKMDMVGFRDIVDAVDGVPMCLPEPLSDERAQLDLPAGDQVLDGEDALAFVRARYNIGDGTDVGRVQRQQMFIGALAQEMMSREVLGNPQRTMDMLGAVTDALETDDGLSVDVMAGMAYDMRDADLGDIRFYTVPWEWSQTHEHRVEWIEDESQALFTAIANGTAVPDQDSDGDSDGATDAEAADDEDSTADARDDAVESLPVVVYNSTRIDGLAGEVADALGEREITVLDTVTGEPRDGTVLIRHGEGAAQAAEALAEEIDGDVQLEPGTPQQQGTLELYLTPAWSGLVPDVSDTDVDDADFTAEADPCADGLGGTGDTGSSEEEDPQGG</sequence>
<keyword evidence="3" id="KW-1133">Transmembrane helix</keyword>